<dbReference type="PRINTS" id="PR00038">
    <property type="entry name" value="HTHLUXR"/>
</dbReference>
<dbReference type="Proteomes" id="UP000057820">
    <property type="component" value="Chromosome 1"/>
</dbReference>
<accession>A0A0H5NHJ4</accession>
<evidence type="ECO:0000259" key="4">
    <source>
        <dbReference type="PROSITE" id="PS50043"/>
    </source>
</evidence>
<dbReference type="SUPFAM" id="SSF52540">
    <property type="entry name" value="P-loop containing nucleoside triphosphate hydrolases"/>
    <property type="match status" value="1"/>
</dbReference>
<dbReference type="GO" id="GO:0006355">
    <property type="term" value="P:regulation of DNA-templated transcription"/>
    <property type="evidence" value="ECO:0007669"/>
    <property type="project" value="InterPro"/>
</dbReference>
<dbReference type="InterPro" id="IPR000792">
    <property type="entry name" value="Tscrpt_reg_LuxR_C"/>
</dbReference>
<dbReference type="AlphaFoldDB" id="A0A0H5NHJ4"/>
<dbReference type="EMBL" id="LN868938">
    <property type="protein sequence ID" value="CRY74627.1"/>
    <property type="molecule type" value="Genomic_DNA"/>
</dbReference>
<protein>
    <submittedName>
        <fullName evidence="5">ATP-dependent transcriptional activator malT</fullName>
    </submittedName>
</protein>
<feature type="domain" description="HTH luxR-type" evidence="4">
    <location>
        <begin position="805"/>
        <end position="870"/>
    </location>
</feature>
<evidence type="ECO:0000256" key="1">
    <source>
        <dbReference type="ARBA" id="ARBA00023015"/>
    </source>
</evidence>
<dbReference type="Gene3D" id="1.10.10.10">
    <property type="entry name" value="Winged helix-like DNA-binding domain superfamily/Winged helix DNA-binding domain"/>
    <property type="match status" value="1"/>
</dbReference>
<dbReference type="PANTHER" id="PTHR44688">
    <property type="entry name" value="DNA-BINDING TRANSCRIPTIONAL ACTIVATOR DEVR_DOSR"/>
    <property type="match status" value="1"/>
</dbReference>
<keyword evidence="2" id="KW-0238">DNA-binding</keyword>
<dbReference type="GO" id="GO:0003677">
    <property type="term" value="F:DNA binding"/>
    <property type="evidence" value="ECO:0007669"/>
    <property type="project" value="UniProtKB-KW"/>
</dbReference>
<dbReference type="PANTHER" id="PTHR44688:SF16">
    <property type="entry name" value="DNA-BINDING TRANSCRIPTIONAL ACTIVATOR DEVR_DOSR"/>
    <property type="match status" value="1"/>
</dbReference>
<evidence type="ECO:0000313" key="6">
    <source>
        <dbReference type="Proteomes" id="UP000057820"/>
    </source>
</evidence>
<evidence type="ECO:0000256" key="2">
    <source>
        <dbReference type="ARBA" id="ARBA00023125"/>
    </source>
</evidence>
<dbReference type="InterPro" id="IPR059106">
    <property type="entry name" value="WHD_MalT"/>
</dbReference>
<dbReference type="Pfam" id="PF25873">
    <property type="entry name" value="WHD_MalT"/>
    <property type="match status" value="1"/>
</dbReference>
<dbReference type="RefSeq" id="WP_139337489.1">
    <property type="nucleotide sequence ID" value="NZ_CP031418.1"/>
</dbReference>
<dbReference type="CDD" id="cd06170">
    <property type="entry name" value="LuxR_C_like"/>
    <property type="match status" value="1"/>
</dbReference>
<evidence type="ECO:0000256" key="3">
    <source>
        <dbReference type="ARBA" id="ARBA00023163"/>
    </source>
</evidence>
<proteinExistence type="predicted"/>
<keyword evidence="1" id="KW-0805">Transcription regulation</keyword>
<gene>
    <name evidence="5" type="primary">malT_1</name>
    <name evidence="5" type="ORF">ERS450000_00792</name>
</gene>
<name>A0A0H5NHJ4_NOCFR</name>
<keyword evidence="3" id="KW-0804">Transcription</keyword>
<reference evidence="6" key="1">
    <citation type="submission" date="2015-03" db="EMBL/GenBank/DDBJ databases">
        <authorList>
            <consortium name="Pathogen Informatics"/>
        </authorList>
    </citation>
    <scope>NUCLEOTIDE SEQUENCE [LARGE SCALE GENOMIC DNA]</scope>
    <source>
        <strain evidence="6">NCTC11134</strain>
    </source>
</reference>
<dbReference type="SUPFAM" id="SSF46894">
    <property type="entry name" value="C-terminal effector domain of the bipartite response regulators"/>
    <property type="match status" value="1"/>
</dbReference>
<evidence type="ECO:0000313" key="5">
    <source>
        <dbReference type="EMBL" id="CRY74627.1"/>
    </source>
</evidence>
<dbReference type="InterPro" id="IPR027417">
    <property type="entry name" value="P-loop_NTPase"/>
</dbReference>
<dbReference type="Pfam" id="PF00196">
    <property type="entry name" value="GerE"/>
    <property type="match status" value="1"/>
</dbReference>
<dbReference type="SMART" id="SM00421">
    <property type="entry name" value="HTH_LUXR"/>
    <property type="match status" value="1"/>
</dbReference>
<dbReference type="PROSITE" id="PS50043">
    <property type="entry name" value="HTH_LUXR_2"/>
    <property type="match status" value="1"/>
</dbReference>
<dbReference type="InterPro" id="IPR016032">
    <property type="entry name" value="Sig_transdc_resp-reg_C-effctor"/>
</dbReference>
<dbReference type="KEGG" id="nfr:ERS450000_00792"/>
<dbReference type="InterPro" id="IPR036388">
    <property type="entry name" value="WH-like_DNA-bd_sf"/>
</dbReference>
<sequence length="872" mass="93124">MTPSPFVHGCVRSADCTRIGDVPVLGFPLVPRAAADAEFEHFLGPGSARALLVCAPAGSGKTVLAAHHALSDDVTRPPVWVTVTAELNDADRWWHRLGDCFGFDPTGPAGEPAGATAAAEQLLAAVSAGPGPRVLVVDDAHLLTDPLVLAGLEHMIRHAPKFLKIVLCGRFEPPIRWQALELDGRVTRLGAGTLSFDTAQIAAVLAQHGCELTPEELAQVTDITRGWPALVRIVAIYLAAHAEDRDRAVRVLARAPHAVADFLCGELIAALPEQVRQFVSETSIPASYTPELAEHLAGPAAPSHIAYLERINFPFTSVDTERGRWISYHPMVRRYFATELQRVDAARLGELHRQLAGWYTVAGMYTQAFDHVLATGSDELLVDFLRAEGVAATLLGCGAAVLEMLDQAQPALSNDPFVWMLRVIDALERGDAAQAHAYLDLVRARGGDTESVAPPEWLRALLLGGQAHVRTVPPGDPGAVAIPEPLPTVGRADIDGYLAVHAGMLRVLHGDRVSGERDLLVGLALAEHAQQPRLVLHAVCRLAMAAGVAGELTTVRERARQAVELAVEFDADGTADAVLAATMAAFVDYLQARREPRELVSPPARRRRDGTTEPTAGWWAEIVTQLTVLDAAPDNHAAAARLRRGLLGLLDEVGAAATTGGLLPVAIWSLLHLREDTVVQLLVHRARVVLGPTCPEVALGAAALAHTAGKPAAVHELVVPLLGSDHPMIVVPALLLHATSSDRLGRTRTSAEALELALQQAVPDHLVRPFLDVPGAVPLLASHAGSFGHLDRFADEIRHHLAVRRHLTGHSLTGTELRVLKHLPTGRTTSQIAADLGVSVNTVKTHLRGIYGKLGIASRADALTEARQRGLL</sequence>
<organism evidence="5 6">
    <name type="scientific">Nocardia farcinica</name>
    <dbReference type="NCBI Taxonomy" id="37329"/>
    <lineage>
        <taxon>Bacteria</taxon>
        <taxon>Bacillati</taxon>
        <taxon>Actinomycetota</taxon>
        <taxon>Actinomycetes</taxon>
        <taxon>Mycobacteriales</taxon>
        <taxon>Nocardiaceae</taxon>
        <taxon>Nocardia</taxon>
    </lineage>
</organism>